<feature type="chain" id="PRO_5013230520" evidence="2">
    <location>
        <begin position="20"/>
        <end position="90"/>
    </location>
</feature>
<dbReference type="Proteomes" id="UP000193136">
    <property type="component" value="Unassembled WGS sequence"/>
</dbReference>
<name>A0A1X0Y897_9BACT</name>
<proteinExistence type="predicted"/>
<feature type="region of interest" description="Disordered" evidence="1">
    <location>
        <begin position="55"/>
        <end position="74"/>
    </location>
</feature>
<comment type="caution">
    <text evidence="3">The sequence shown here is derived from an EMBL/GenBank/DDBJ whole genome shotgun (WGS) entry which is preliminary data.</text>
</comment>
<sequence>MRRLVFLALVALALGGCSAADLQRAETNTSLAGFASPLGEVVHTPIWIASTIANANTGSSDKEPQKVIEVKPDAEEQKRIEEYRRKNHLD</sequence>
<protein>
    <submittedName>
        <fullName evidence="3">Uncharacterized protein</fullName>
    </submittedName>
</protein>
<dbReference type="OrthoDB" id="5406100at2"/>
<evidence type="ECO:0000256" key="2">
    <source>
        <dbReference type="SAM" id="SignalP"/>
    </source>
</evidence>
<reference evidence="3 4" key="1">
    <citation type="submission" date="2017-03" db="EMBL/GenBank/DDBJ databases">
        <title>Genome sequence of Geothermobacter sp. EPR-M, Deep-Sea Iron Reducer.</title>
        <authorList>
            <person name="Tully B."/>
            <person name="Savalia P."/>
            <person name="Abuyen K."/>
            <person name="Baughan C."/>
            <person name="Romero E."/>
            <person name="Ronkowski C."/>
            <person name="Torres B."/>
            <person name="Tremblay J."/>
            <person name="Trujillo A."/>
            <person name="Tyler M."/>
            <person name="Perez-Rodriguez I."/>
            <person name="Amend J."/>
        </authorList>
    </citation>
    <scope>NUCLEOTIDE SEQUENCE [LARGE SCALE GENOMIC DNA]</scope>
    <source>
        <strain evidence="3 4">EPR-M</strain>
    </source>
</reference>
<evidence type="ECO:0000256" key="1">
    <source>
        <dbReference type="SAM" id="MobiDB-lite"/>
    </source>
</evidence>
<organism evidence="3 4">
    <name type="scientific">Geothermobacter hydrogeniphilus</name>
    <dbReference type="NCBI Taxonomy" id="1969733"/>
    <lineage>
        <taxon>Bacteria</taxon>
        <taxon>Pseudomonadati</taxon>
        <taxon>Thermodesulfobacteriota</taxon>
        <taxon>Desulfuromonadia</taxon>
        <taxon>Desulfuromonadales</taxon>
        <taxon>Geothermobacteraceae</taxon>
        <taxon>Geothermobacter</taxon>
    </lineage>
</organism>
<gene>
    <name evidence="3" type="ORF">B5V00_06770</name>
</gene>
<keyword evidence="2" id="KW-0732">Signal</keyword>
<accession>A0A1X0Y897</accession>
<dbReference type="EMBL" id="NAAD01000006">
    <property type="protein sequence ID" value="ORJ61329.1"/>
    <property type="molecule type" value="Genomic_DNA"/>
</dbReference>
<evidence type="ECO:0000313" key="3">
    <source>
        <dbReference type="EMBL" id="ORJ61329.1"/>
    </source>
</evidence>
<dbReference type="PROSITE" id="PS51257">
    <property type="entry name" value="PROKAR_LIPOPROTEIN"/>
    <property type="match status" value="1"/>
</dbReference>
<dbReference type="RefSeq" id="WP_085010008.1">
    <property type="nucleotide sequence ID" value="NZ_NAAD01000006.1"/>
</dbReference>
<keyword evidence="4" id="KW-1185">Reference proteome</keyword>
<feature type="signal peptide" evidence="2">
    <location>
        <begin position="1"/>
        <end position="19"/>
    </location>
</feature>
<feature type="compositionally biased region" description="Basic and acidic residues" evidence="1">
    <location>
        <begin position="60"/>
        <end position="74"/>
    </location>
</feature>
<dbReference type="AlphaFoldDB" id="A0A1X0Y897"/>
<evidence type="ECO:0000313" key="4">
    <source>
        <dbReference type="Proteomes" id="UP000193136"/>
    </source>
</evidence>
<dbReference type="STRING" id="1969733.B5V00_06770"/>